<evidence type="ECO:0000256" key="2">
    <source>
        <dbReference type="SAM" id="MobiDB-lite"/>
    </source>
</evidence>
<evidence type="ECO:0000256" key="3">
    <source>
        <dbReference type="SAM" id="SignalP"/>
    </source>
</evidence>
<feature type="domain" description="Autotransporter" evidence="4">
    <location>
        <begin position="4319"/>
        <end position="4596"/>
    </location>
</feature>
<evidence type="ECO:0000259" key="4">
    <source>
        <dbReference type="PROSITE" id="PS51208"/>
    </source>
</evidence>
<dbReference type="SMART" id="SM00869">
    <property type="entry name" value="Autotransporter"/>
    <property type="match status" value="1"/>
</dbReference>
<dbReference type="RefSeq" id="WP_188985705.1">
    <property type="nucleotide sequence ID" value="NZ_BMPO01000011.1"/>
</dbReference>
<protein>
    <recommendedName>
        <fullName evidence="4">Autotransporter domain-containing protein</fullName>
    </recommendedName>
</protein>
<gene>
    <name evidence="5" type="ORF">GCM10009304_38570</name>
</gene>
<dbReference type="InterPro" id="IPR036709">
    <property type="entry name" value="Autotransporte_beta_dom_sf"/>
</dbReference>
<proteinExistence type="predicted"/>
<dbReference type="PANTHER" id="PTHR35037:SF3">
    <property type="entry name" value="C-TERMINAL REGION OF AIDA-LIKE PROTEIN"/>
    <property type="match status" value="1"/>
</dbReference>
<dbReference type="SUPFAM" id="SSF51126">
    <property type="entry name" value="Pectin lyase-like"/>
    <property type="match status" value="14"/>
</dbReference>
<dbReference type="InterPro" id="IPR013425">
    <property type="entry name" value="Autotrns_rpt"/>
</dbReference>
<dbReference type="InterPro" id="IPR011050">
    <property type="entry name" value="Pectin_lyase_fold/virulence"/>
</dbReference>
<reference evidence="5" key="1">
    <citation type="journal article" date="2014" name="Int. J. Syst. Evol. Microbiol.">
        <title>Complete genome sequence of Corynebacterium casei LMG S-19264T (=DSM 44701T), isolated from a smear-ripened cheese.</title>
        <authorList>
            <consortium name="US DOE Joint Genome Institute (JGI-PGF)"/>
            <person name="Walter F."/>
            <person name="Albersmeier A."/>
            <person name="Kalinowski J."/>
            <person name="Ruckert C."/>
        </authorList>
    </citation>
    <scope>NUCLEOTIDE SEQUENCE</scope>
    <source>
        <strain evidence="5">JCM 30078</strain>
    </source>
</reference>
<feature type="compositionally biased region" description="Polar residues" evidence="2">
    <location>
        <begin position="4485"/>
        <end position="4495"/>
    </location>
</feature>
<name>A0A917Q279_9PSED</name>
<dbReference type="Proteomes" id="UP000635983">
    <property type="component" value="Unassembled WGS sequence"/>
</dbReference>
<comment type="caution">
    <text evidence="5">The sequence shown here is derived from an EMBL/GenBank/DDBJ whole genome shotgun (WGS) entry which is preliminary data.</text>
</comment>
<reference evidence="5" key="2">
    <citation type="submission" date="2020-09" db="EMBL/GenBank/DDBJ databases">
        <authorList>
            <person name="Sun Q."/>
            <person name="Ohkuma M."/>
        </authorList>
    </citation>
    <scope>NUCLEOTIDE SEQUENCE</scope>
    <source>
        <strain evidence="5">JCM 30078</strain>
    </source>
</reference>
<keyword evidence="1 3" id="KW-0732">Signal</keyword>
<evidence type="ECO:0000313" key="6">
    <source>
        <dbReference type="Proteomes" id="UP000635983"/>
    </source>
</evidence>
<dbReference type="Gene3D" id="2.160.20.20">
    <property type="match status" value="8"/>
</dbReference>
<dbReference type="PANTHER" id="PTHR35037">
    <property type="entry name" value="C-TERMINAL REGION OF AIDA-LIKE PROTEIN"/>
    <property type="match status" value="1"/>
</dbReference>
<evidence type="ECO:0000256" key="1">
    <source>
        <dbReference type="ARBA" id="ARBA00022729"/>
    </source>
</evidence>
<feature type="region of interest" description="Disordered" evidence="2">
    <location>
        <begin position="4476"/>
        <end position="4495"/>
    </location>
</feature>
<accession>A0A917Q279</accession>
<organism evidence="5 6">
    <name type="scientific">Pseudomonas matsuisoli</name>
    <dbReference type="NCBI Taxonomy" id="1515666"/>
    <lineage>
        <taxon>Bacteria</taxon>
        <taxon>Pseudomonadati</taxon>
        <taxon>Pseudomonadota</taxon>
        <taxon>Gammaproteobacteria</taxon>
        <taxon>Pseudomonadales</taxon>
        <taxon>Pseudomonadaceae</taxon>
        <taxon>Pseudomonas</taxon>
    </lineage>
</organism>
<dbReference type="InterPro" id="IPR012332">
    <property type="entry name" value="Autotransporter_pectin_lyase_C"/>
</dbReference>
<sequence>MPHSALTRISPLSLAVRLSLFGLAAGLGSNVAEAACSTSGSTVTCIGSAPVLAPSFSSSAPNLTVNLNPGSSAGVLLGLGGNAVTLNGGGATVNNAGTIDPSLLGLLSIQAAGLVVTNPATASRNVTITNLTGGVLKGTSGLLSVSLLEPSGMALNVYNTATSTATVIRNDGQIGANALAGLSLLTGEAPAVLLYGGAQNQFTNGAGGVITGRVGMQGSAAGNRMTNAGLITGSVAMGNSAGGNVFTALTGSEVTGNGGIAVTVGGLAGINVGYAQLGIVDGGAGTRDTLVLQSGTNGVTTGTASASTYQNFENLQIDSGNWTLLGTLANGGTTSITGGTIVLGSADAFGAGAVSLTGGALEANASGLNVANALTLGGTIGVQGANALTLGGTISGTGGITKSGTGALTLSGTNTYSGTTALNGGSLLLANAQALGASTLRVDSASSLGGSATSVANNVILNAALTLPNSDALGLNGVISGTGSLLKTGSGTLSLGGNNSYAGGTTVAAGTVVVGSNTALGTGSLALGGNAALSSGAASVTLANTVNLGSNALTISGDNALGLTGAISGTGRLVKDGLGTLSLGGTNSFGNLTLNAGTLNLASNNALGSASLTVNGASNLTGSVPLVLANAVQLNAALGISGSNATTLAGTLSGATGSLVKTGNSTLTLAGANTFGGGVSLGAGTLQIGNSAALGTGSLQVTGSSTLNALQALTLGNNVSLNAGAALSVPTNQALTLGGNIAGQGGVIKTGDAALTLTGNNTYSGGTTLAGGALVLGSSSALGAGALGVTAASTLSGSQAIALGNDINLSSLLTIGGANSVALNGAINGTGALLKTGGTSLTLNGNNTFEGGTVLGGGLLTVGSDTALGAGTLNVTGAAQLAASGTRTLANDVRLGADLSVAGSEALSLGGVLSGASSLIKTGTGTLQLNNANTFTGGVQLNGGSLLLGNGAGLGTGVLSVGANATASLDSLSPLTIANQINLGGNLNVRGSNDLAIAGNVAGNGSLVKQGNSQLTLTGNNTLNGGLDLEAGSVRAGSISLNGDVRNRGTLILDQAASGTYGNVISGIGSVVKDGSGSLLLSGNNTFTGGLNILNGGVQVSGGAALNDALAVNLANNATARLELLASEAIGSLSGGGQVGGNVQIGSGASLTLGGDNSNSLFGGALLGDGGLIKTGTGNLALTGNSNLGGGLNLQSGSLTVNGALGGTVTAGSGTSVGGTGNLTGTLNVGAGASLAAASGQTLTLGGLNLQAGANLNVALGTPTAPAPLLNVAGDVSLNGTLNVADAGGFGQGVYQIIRYGGALNGDLSLGTIPVGFDLANLGVQANVAGQINLVVSGDSDLQFWNGNGATGNGSIVGGSGTWQSGITNWTDATGLGTNVWTNGFAIFGGTPGTVNVVGSHTITGMQLADGYALTAGSGAQLNLAGTGNHVIRVDPNATANVGVAITGAGALEKRDFGTLVLSADNSYTGGTVISEGILQVSADSQLGAPSGALDFKGGTLRVTGLGYNGAARNILLGANGGGFDIETAANTFTLAQAIGGAGQLTKSGLGTLALTGANSYSGGTALNAGRLSVSGSSALGSGALTVNGNATLAALNDTALANDVRIAAGSALTVDGESPLALNGTLSGDAGRVIKAGAGTLQLSGANTYGGGTSLVGGTLYAGSDTALGTGVLSADGTGRLDNAAGVRLTNGIVLNGELTLAGARDLVLGGVISGTGALIKEGAGVVTLERANAHTGVTALRAGTLQVNDDLALGTSTLQVGGNAALAANAVRNVANTIALDSGATLSINNQQRLALNGVIGGGGALNVSGAGVLALNGPNTYSGGTTLSSGTLELGNANALGTGALQVVGAAELTSTSALTLANALTLNAALTLPGTFATTLAGPLAGNGTLIKTGNATLGLAGDNSGFGGTVNLGAGELALGSSAALGTSTLNVTGDSILSNSASISLSNGVALGADLTLAGAQDLVLGGTISGAGRLVKAGPANLTLNGPNTHAETELQAGGLTVDVAEALGDSLLVSGIGRLNTTTDNLNVGQNIALAGELTLSEGADLTLSGVLSGSGDLVKAGAQTVTLSGNNTYTGNTRLVAGSLVVGSDTAFGTSRLLAQGGSLTSDGSHTLANRVRLDQGLAVTVADADTLTLSGEMAGAAGLSKTGSGTLVLNGNNRYSGDTTLAEGTLSLGNDAALGAGNLVVTGNATLDHDAPLTVQNGIGLSAGLLTLAGNSDLILNGPISGAGGLAKTGADGQLVLSGNNTFTGGLALQDGGSVLVGNDNALGTGTLSLGGATTLATTQAVTLGNAIELGAALTLAGTYDATLNGALTGNGELVKNGTGTLSLTADNSAYNGRFTLNGGALVGNSTSINGDVTGAAGASLVFDQATDGTYAGLYDGAGDFTKSGASALTLTQAQAFTGALNVLGGTLATSGDNYLGSAGTVNLTAGTLLLNGAESLAAIQGLGNLELGAGGSLTLNTAADQVFAGGFTGSGTLFKTGSEQLTLTGSSSHSGTFNINEGTLRVDGALASQQVNVRSPATLTGSGTLGGNVVVDGTLSASQGNNIFALGSLTLNSNATFQANLGSPIAGATLVNVGSDLTLGGTLSVVDTGGFGLGVYQLFQYGSRPVEPGQPDWTVTGNFDPAIQFAGNGTVTAADLAVQKDEANKAVNLLVGGNTIRYWGGAINSDGSLAGGGAGSWSTTADNWSLGTNLGGRVGFRTNDFAVFAGPSAPEGTNYQVTIADEQTIRGLQFLSDGYVLQSAGSAGITVGNDTPIRVSAGATATINAPISGGSLEKLDGGTLVLGGDNLYTGGTTFSGGIVQASSDANLGALGGGLTFNGGRLQITGESYIGTGRNVTLTDAGGTLDIVEEDATFTMTNPITGTSAAVLGKAGDGTLVLTGANTYGGGTVLEAGTLLVGNGASLGTGDLTVTGAGSLGNSATTGTVALANNVTIARELTVGGAGNLALQGVVSGIGELVKDGSGELTLAGSNTYTGGTRVNAGTLSLTNDQAIGTGALTLGDGTTLDAAATLALENAVGLGGTVTLTGANLTLAGAVTDAAGTGALIKAGDSTLTLTGNNSYSGGTVLEGGTLVAGNDNALGGGTLTSSDGTTLRNVGTLRLRNLFAISGQLTLDTAQSLVLEESISGDGTLVKTGDGRLVLAGSNSYTGGTTLTSGTVIAGSNTALGSGPLTVTADATLQARTLAPEAVGLANDIAVGNGTTTPTLTLSGDQDLTLNGIVSGAGSLLMTGNNTVTLNGNNTYSGGTTLDAGALVVGNANALGTGSFEVTDTSTLSSGSASGVTLAQAIDLGAALTVGGANNLTLAGDIAGAGSLTKDGPGSLVLSGSNTYTGGTQVIGGGLIGNTTSLQGDIGTAANTSVTFDQIAAGSYTSVISGGGSLIKTGDADLLLTGGNTYSGGTQVQAGSLTGTTGSLQGNIDVSSGASLVFDQADPGLFTGVLTGTGTLVKNGSDALSLNGNNSGFTGTTNIENGQLVVNGQLGSDVVNVVGENASLSGGGNVAGTVNLSQNARLVAGTYLTPLTFENLSLDASSVLDFQLGAPNAPVTLVQVTGQLDLGGTLNIADAGGFGTGVYRLFSYGTLSGQPTLGSLPSGYDPTLLRFQGANNLYSLVVQNEVGEIQFWKGQNTAPGALGGDGVWSSTGTNWEDIDQFSGTWQSRFAVFDGTAGTVTVEGQQTLTGMQFLSDGYRLVAGSGGSLNSAGSADGGATVFNVTSGATASVAVGIAGAGGLNKTGAGTLVLSGNNDYTGGTTVGGGTLQVSADNGLGESTQGVTLNGGTLAIAGADYSTTSRSLTLGALGGALSIQAAENTFVYDNAITGSGPLTKLGAGTLALTGANAYTGGTLIGQGTLRGDSTSLQGSISTGAGTTLEFAQASDGQFNGAIDGTGRVVKNGSGSLTLSGANTYSGGTLINSGSLIGTSDSLQGVIASTVGTQLVFDQAAEGIFAGSYSGAGSLVKNGSGSLTLQGGNSYTGGTQVQAGTLIGNSTSLHGQIDNAATLVFDQASDGLFAGNLSGAGTLVKQGAGALVINSEQGFTGNTVINEGSLFVGTAGNSAAALGGPVLVQPRGRLQGSGTVGSITNYGALSSGVDTQLDVNGSFTQGASGWTRIGLSSRGAGVIRVLNTASLAGYLEVFSAGGYSGDDSFTILTAEQVQGTYDEVVLPDLPLLDVGVEYTANEVNLNVSRNEASFDDFAVTPNQRAVAGALSGLPSGELVGAITGLSAEELPAAYDSLTGELHASTASAMIGEANLIGNTVNDRMRQSCGSGSTRDARFLLAPNGLTTYRNEPCSESVSTWGLNIGNPGTPDYQNDAWGQTIAGWGKLKGDSNTSSLDRSSAGIMIGFDRKWDDDWRVGIAAGYLESTLKANDRASESDVTSYVLSAYASRQYGNVNTRLGVSHSLHEIESKRDINIADFSQRAKADYDARTTQFFGELSYVFDLESVALEPYAALSHSRYRSDRATEKGGEASLSAKSKQNSTQSNVGLRVAKGLDFGEDVDVVVRGSLGWQHAFGSNEADASMRFVQGGEGFKVDGSPMARDAAVVGAGVDMAVSERSRLAASYQGQYSSESRDHSLSLTFSYAF</sequence>
<feature type="signal peptide" evidence="3">
    <location>
        <begin position="1"/>
        <end position="34"/>
    </location>
</feature>
<feature type="chain" id="PRO_5036701101" description="Autotransporter domain-containing protein" evidence="3">
    <location>
        <begin position="35"/>
        <end position="4596"/>
    </location>
</feature>
<evidence type="ECO:0000313" key="5">
    <source>
        <dbReference type="EMBL" id="GGK08788.1"/>
    </source>
</evidence>
<keyword evidence="6" id="KW-1185">Reference proteome</keyword>
<dbReference type="Pfam" id="PF12951">
    <property type="entry name" value="PATR"/>
    <property type="match status" value="36"/>
</dbReference>
<dbReference type="EMBL" id="BMPO01000011">
    <property type="protein sequence ID" value="GGK08788.1"/>
    <property type="molecule type" value="Genomic_DNA"/>
</dbReference>
<dbReference type="InterPro" id="IPR005546">
    <property type="entry name" value="Autotransporte_beta"/>
</dbReference>
<dbReference type="InterPro" id="IPR051551">
    <property type="entry name" value="Autotransporter_adhesion"/>
</dbReference>
<dbReference type="SUPFAM" id="SSF103515">
    <property type="entry name" value="Autotransporter"/>
    <property type="match status" value="1"/>
</dbReference>
<dbReference type="NCBIfam" id="TIGR02601">
    <property type="entry name" value="autotrns_rpt"/>
    <property type="match status" value="30"/>
</dbReference>
<dbReference type="PROSITE" id="PS51208">
    <property type="entry name" value="AUTOTRANSPORTER"/>
    <property type="match status" value="1"/>
</dbReference>